<sequence length="480" mass="54110">MPPNQGLAVSPPFSGFEVLGEVSSTSSIETSSDNYRICSQADGLETYHTFIPNTVDSLIAQDPIRNNNPNPGHPTADAFPSELTPPSSSSKAPSRDHITDTTFSTFAPYIKLFLEHIFPIMPVFDRNKLVADLTFRVEDPEPLSLEEIAMFSALSAAVILQLNLTVEQENSNPTENQEAFLGPDGHYEPPNKDKVGSQVAASFISQSLSLRQQSDFIDSPTINWILTSFFLFAYHGHLERHTSAWYYLREAIGLSLELKLHVEEPYCTRDPGESQRRKRIFWLLFITERGYALQRRRAVILQPSISLPLIFDSEDPCLLYGFVNLINLFKFVDSKFSYMWGDDSKLSEDGQPIGDAEALSSWLISFQENISRVSVPVSESIETQRVDIMVTREWLHMVAWQMTVRLGLLKACDEAKKDAFLHLKYPFVLAKDLATIISGTRIKSLESHGIGMEQKISEEKVTYGSFWVCYPNFVDSALDI</sequence>
<dbReference type="OrthoDB" id="4132249at2759"/>
<dbReference type="Proteomes" id="UP000283090">
    <property type="component" value="Unassembled WGS sequence"/>
</dbReference>
<protein>
    <recommendedName>
        <fullName evidence="9">Xylanolytic transcriptional activator regulatory domain-containing protein</fullName>
    </recommendedName>
</protein>
<evidence type="ECO:0000256" key="1">
    <source>
        <dbReference type="ARBA" id="ARBA00004123"/>
    </source>
</evidence>
<dbReference type="InterPro" id="IPR007219">
    <property type="entry name" value="XnlR_reg_dom"/>
</dbReference>
<evidence type="ECO:0000256" key="2">
    <source>
        <dbReference type="ARBA" id="ARBA00022723"/>
    </source>
</evidence>
<evidence type="ECO:0000313" key="10">
    <source>
        <dbReference type="EMBL" id="RVD84814.1"/>
    </source>
</evidence>
<keyword evidence="7" id="KW-0539">Nucleus</keyword>
<accession>A0A437A0U3</accession>
<evidence type="ECO:0000256" key="3">
    <source>
        <dbReference type="ARBA" id="ARBA00022833"/>
    </source>
</evidence>
<evidence type="ECO:0000259" key="9">
    <source>
        <dbReference type="SMART" id="SM00906"/>
    </source>
</evidence>
<dbReference type="GO" id="GO:0005634">
    <property type="term" value="C:nucleus"/>
    <property type="evidence" value="ECO:0007669"/>
    <property type="project" value="UniProtKB-SubCell"/>
</dbReference>
<keyword evidence="4" id="KW-0805">Transcription regulation</keyword>
<dbReference type="InterPro" id="IPR050797">
    <property type="entry name" value="Carb_Metab_Trans_Reg"/>
</dbReference>
<dbReference type="SMART" id="SM00906">
    <property type="entry name" value="Fungal_trans"/>
    <property type="match status" value="1"/>
</dbReference>
<evidence type="ECO:0000256" key="4">
    <source>
        <dbReference type="ARBA" id="ARBA00023015"/>
    </source>
</evidence>
<evidence type="ECO:0000256" key="7">
    <source>
        <dbReference type="ARBA" id="ARBA00023242"/>
    </source>
</evidence>
<evidence type="ECO:0000256" key="8">
    <source>
        <dbReference type="SAM" id="MobiDB-lite"/>
    </source>
</evidence>
<dbReference type="Pfam" id="PF04082">
    <property type="entry name" value="Fungal_trans"/>
    <property type="match status" value="1"/>
</dbReference>
<dbReference type="AlphaFoldDB" id="A0A437A0U3"/>
<feature type="region of interest" description="Disordered" evidence="8">
    <location>
        <begin position="61"/>
        <end position="97"/>
    </location>
</feature>
<evidence type="ECO:0000313" key="11">
    <source>
        <dbReference type="Proteomes" id="UP000283090"/>
    </source>
</evidence>
<dbReference type="CDD" id="cd12148">
    <property type="entry name" value="fungal_TF_MHR"/>
    <property type="match status" value="1"/>
</dbReference>
<comment type="subcellular location">
    <subcellularLocation>
        <location evidence="1">Nucleus</location>
    </subcellularLocation>
</comment>
<keyword evidence="5" id="KW-0238">DNA-binding</keyword>
<dbReference type="GO" id="GO:0006351">
    <property type="term" value="P:DNA-templated transcription"/>
    <property type="evidence" value="ECO:0007669"/>
    <property type="project" value="InterPro"/>
</dbReference>
<dbReference type="GO" id="GO:0008270">
    <property type="term" value="F:zinc ion binding"/>
    <property type="evidence" value="ECO:0007669"/>
    <property type="project" value="InterPro"/>
</dbReference>
<dbReference type="RefSeq" id="XP_067490358.1">
    <property type="nucleotide sequence ID" value="XM_067632050.1"/>
</dbReference>
<gene>
    <name evidence="10" type="ORF">DFL_003153</name>
</gene>
<name>A0A437A0U3_ARTFL</name>
<dbReference type="GeneID" id="93585464"/>
<keyword evidence="2" id="KW-0479">Metal-binding</keyword>
<evidence type="ECO:0000256" key="6">
    <source>
        <dbReference type="ARBA" id="ARBA00023163"/>
    </source>
</evidence>
<dbReference type="STRING" id="97331.A0A437A0U3"/>
<keyword evidence="11" id="KW-1185">Reference proteome</keyword>
<dbReference type="EMBL" id="SAEB01000006">
    <property type="protein sequence ID" value="RVD84814.1"/>
    <property type="molecule type" value="Genomic_DNA"/>
</dbReference>
<proteinExistence type="predicted"/>
<keyword evidence="6" id="KW-0804">Transcription</keyword>
<evidence type="ECO:0000256" key="5">
    <source>
        <dbReference type="ARBA" id="ARBA00023125"/>
    </source>
</evidence>
<organism evidence="10 11">
    <name type="scientific">Arthrobotrys flagrans</name>
    <name type="common">Nematode-trapping fungus</name>
    <name type="synonym">Trichothecium flagrans</name>
    <dbReference type="NCBI Taxonomy" id="97331"/>
    <lineage>
        <taxon>Eukaryota</taxon>
        <taxon>Fungi</taxon>
        <taxon>Dikarya</taxon>
        <taxon>Ascomycota</taxon>
        <taxon>Pezizomycotina</taxon>
        <taxon>Orbiliomycetes</taxon>
        <taxon>Orbiliales</taxon>
        <taxon>Orbiliaceae</taxon>
        <taxon>Arthrobotrys</taxon>
    </lineage>
</organism>
<dbReference type="GO" id="GO:0003677">
    <property type="term" value="F:DNA binding"/>
    <property type="evidence" value="ECO:0007669"/>
    <property type="project" value="UniProtKB-KW"/>
</dbReference>
<reference evidence="10 11" key="1">
    <citation type="submission" date="2019-01" db="EMBL/GenBank/DDBJ databases">
        <title>Intercellular communication is required for trap formation in the nematode-trapping fungus Duddingtonia flagrans.</title>
        <authorList>
            <person name="Youssar L."/>
            <person name="Wernet V."/>
            <person name="Hensel N."/>
            <person name="Hildebrandt H.-G."/>
            <person name="Fischer R."/>
        </authorList>
    </citation>
    <scope>NUCLEOTIDE SEQUENCE [LARGE SCALE GENOMIC DNA]</scope>
    <source>
        <strain evidence="10 11">CBS H-5679</strain>
    </source>
</reference>
<dbReference type="PANTHER" id="PTHR31668">
    <property type="entry name" value="GLUCOSE TRANSPORT TRANSCRIPTION REGULATOR RGT1-RELATED-RELATED"/>
    <property type="match status" value="1"/>
</dbReference>
<feature type="domain" description="Xylanolytic transcriptional activator regulatory" evidence="9">
    <location>
        <begin position="244"/>
        <end position="316"/>
    </location>
</feature>
<dbReference type="VEuPathDB" id="FungiDB:DFL_003153"/>
<comment type="caution">
    <text evidence="10">The sequence shown here is derived from an EMBL/GenBank/DDBJ whole genome shotgun (WGS) entry which is preliminary data.</text>
</comment>
<keyword evidence="3" id="KW-0862">Zinc</keyword>
<dbReference type="PANTHER" id="PTHR31668:SF18">
    <property type="entry name" value="MALTOSE FERMENTATION REGULATORY PROTEIN MAL13-RELATED"/>
    <property type="match status" value="1"/>
</dbReference>